<proteinExistence type="inferred from homology"/>
<dbReference type="PROSITE" id="PS00018">
    <property type="entry name" value="EF_HAND_1"/>
    <property type="match status" value="1"/>
</dbReference>
<dbReference type="InterPro" id="IPR036188">
    <property type="entry name" value="FAD/NAD-bd_sf"/>
</dbReference>
<evidence type="ECO:0000256" key="4">
    <source>
        <dbReference type="ARBA" id="ARBA00007330"/>
    </source>
</evidence>
<evidence type="ECO:0000259" key="15">
    <source>
        <dbReference type="PROSITE" id="PS50222"/>
    </source>
</evidence>
<comment type="catalytic activity">
    <reaction evidence="14">
        <text>a quinone + sn-glycerol 3-phosphate = dihydroxyacetone phosphate + a quinol</text>
        <dbReference type="Rhea" id="RHEA:18977"/>
        <dbReference type="ChEBI" id="CHEBI:24646"/>
        <dbReference type="ChEBI" id="CHEBI:57597"/>
        <dbReference type="ChEBI" id="CHEBI:57642"/>
        <dbReference type="ChEBI" id="CHEBI:132124"/>
        <dbReference type="EC" id="1.1.5.3"/>
    </reaction>
</comment>
<evidence type="ECO:0000313" key="16">
    <source>
        <dbReference type="EMBL" id="CAD5210993.1"/>
    </source>
</evidence>
<evidence type="ECO:0000313" key="18">
    <source>
        <dbReference type="Proteomes" id="UP000659654"/>
    </source>
</evidence>
<keyword evidence="6 14" id="KW-0285">Flavoprotein</keyword>
<dbReference type="Gene3D" id="1.10.8.870">
    <property type="entry name" value="Alpha-glycerophosphate oxidase, cap domain"/>
    <property type="match status" value="1"/>
</dbReference>
<dbReference type="PROSITE" id="PS50222">
    <property type="entry name" value="EF_HAND_2"/>
    <property type="match status" value="2"/>
</dbReference>
<evidence type="ECO:0000256" key="2">
    <source>
        <dbReference type="ARBA" id="ARBA00004173"/>
    </source>
</evidence>
<dbReference type="EC" id="1.1.5.3" evidence="5 14"/>
<evidence type="ECO:0000256" key="9">
    <source>
        <dbReference type="ARBA" id="ARBA00022827"/>
    </source>
</evidence>
<comment type="cofactor">
    <cofactor evidence="1 14">
        <name>FAD</name>
        <dbReference type="ChEBI" id="CHEBI:57692"/>
    </cofactor>
</comment>
<keyword evidence="10" id="KW-0106">Calcium</keyword>
<dbReference type="EMBL" id="CAJFCV020000001">
    <property type="protein sequence ID" value="CAG9087426.1"/>
    <property type="molecule type" value="Genomic_DNA"/>
</dbReference>
<reference evidence="16" key="2">
    <citation type="submission" date="2020-09" db="EMBL/GenBank/DDBJ databases">
        <authorList>
            <person name="Kikuchi T."/>
        </authorList>
    </citation>
    <scope>NUCLEOTIDE SEQUENCE</scope>
    <source>
        <strain evidence="16">Ka4C1</strain>
    </source>
</reference>
<comment type="subcellular location">
    <subcellularLocation>
        <location evidence="2">Mitochondrion</location>
    </subcellularLocation>
</comment>
<reference evidence="19" key="1">
    <citation type="submission" date="2016-11" db="UniProtKB">
        <authorList>
            <consortium name="WormBaseParasite"/>
        </authorList>
    </citation>
    <scope>IDENTIFICATION</scope>
</reference>
<keyword evidence="8" id="KW-0677">Repeat</keyword>
<evidence type="ECO:0000256" key="7">
    <source>
        <dbReference type="ARBA" id="ARBA00022723"/>
    </source>
</evidence>
<dbReference type="Gene3D" id="1.10.238.10">
    <property type="entry name" value="EF-hand"/>
    <property type="match status" value="1"/>
</dbReference>
<dbReference type="SUPFAM" id="SSF54373">
    <property type="entry name" value="FAD-linked reductases, C-terminal domain"/>
    <property type="match status" value="1"/>
</dbReference>
<feature type="domain" description="EF-hand" evidence="15">
    <location>
        <begin position="675"/>
        <end position="710"/>
    </location>
</feature>
<keyword evidence="7" id="KW-0479">Metal-binding</keyword>
<evidence type="ECO:0000256" key="14">
    <source>
        <dbReference type="RuleBase" id="RU361217"/>
    </source>
</evidence>
<dbReference type="SUPFAM" id="SSF47473">
    <property type="entry name" value="EF-hand"/>
    <property type="match status" value="1"/>
</dbReference>
<sequence length="768" mass="86306">MASRLGGSRLVGLIKRIGQSRTFKVTAAVGTTLGGLYYLDVWNEKHFQKETEKYFRIALADSQIRAELNKRPSGALPTRQELLARLKEDEFDVLVIGGGATGAGVALDATTRGLKTALVELDDFSSGTSSRSTKLIHGGVRYLQAAIFGLDIEQYKMVKEALFERANLLEIAPHLSYPLPIMIPVYKYWQIPYYYAGIKAYDLVSGRRVLKHSYFVGKETSLERFPMLKKENLKGSLIYYDGAHNDARMNLAIILTAIRHGAKAVNHVKVETLLKDPEGKLVGAHVKDMVSGAEWDVKAKAIVNATGPFTDSMRVMADPETKPICVPSAGVHVVLPGYYTPSGFGLLDPQTSDGRVIFFLPWQKMTVAGTTDASAELTFHPAPKNQDIEFILGEIRRYLSKDVTIRRGDVMSAWSGLRPLVRDPNKTNTASLARNHIIEVGKSGLITIAGGKWTTYRHMAEETVDTLVKVHNLKTRNNCVTPGLMLEGAHNWDPLLYIHLVQDYGIDTDIAQHLANTYGDRAFVVARMCKMTGKRWPIVGSRLHEEFPYLDAEVRYAVKEYACTAVDVIARRLRLAFLNTYAAHEVLDRVCQIMGEELKWSSAEQRRQLDVARTFIDREMGQEARAQSMNEITLNLTREEMQAAKERFNLLDRDRKGHITVNDIRRHFRENNSKIDERLLHELLNEVDMNKNGELELTEFFQLYSGLKGGQITQNRLVRYLDELSTPDVSRSGGGATRDAVAKVIYDAMLGKETERCPTKKDHKKLFG</sequence>
<evidence type="ECO:0000256" key="5">
    <source>
        <dbReference type="ARBA" id="ARBA00013029"/>
    </source>
</evidence>
<keyword evidence="13" id="KW-0496">Mitochondrion</keyword>
<dbReference type="PANTHER" id="PTHR11985">
    <property type="entry name" value="GLYCEROL-3-PHOSPHATE DEHYDROGENASE"/>
    <property type="match status" value="1"/>
</dbReference>
<evidence type="ECO:0000313" key="17">
    <source>
        <dbReference type="Proteomes" id="UP000095284"/>
    </source>
</evidence>
<evidence type="ECO:0000256" key="11">
    <source>
        <dbReference type="ARBA" id="ARBA00022946"/>
    </source>
</evidence>
<dbReference type="SUPFAM" id="SSF51905">
    <property type="entry name" value="FAD/NAD(P)-binding domain"/>
    <property type="match status" value="1"/>
</dbReference>
<organism evidence="17 19">
    <name type="scientific">Bursaphelenchus xylophilus</name>
    <name type="common">Pinewood nematode worm</name>
    <name type="synonym">Aphelenchoides xylophilus</name>
    <dbReference type="NCBI Taxonomy" id="6326"/>
    <lineage>
        <taxon>Eukaryota</taxon>
        <taxon>Metazoa</taxon>
        <taxon>Ecdysozoa</taxon>
        <taxon>Nematoda</taxon>
        <taxon>Chromadorea</taxon>
        <taxon>Rhabditida</taxon>
        <taxon>Tylenchina</taxon>
        <taxon>Tylenchomorpha</taxon>
        <taxon>Aphelenchoidea</taxon>
        <taxon>Aphelenchoididae</taxon>
        <taxon>Bursaphelenchus</taxon>
    </lineage>
</organism>
<dbReference type="PANTHER" id="PTHR11985:SF15">
    <property type="entry name" value="GLYCEROL-3-PHOSPHATE DEHYDROGENASE, MITOCHONDRIAL"/>
    <property type="match status" value="1"/>
</dbReference>
<evidence type="ECO:0000256" key="10">
    <source>
        <dbReference type="ARBA" id="ARBA00022837"/>
    </source>
</evidence>
<dbReference type="GO" id="GO:0004368">
    <property type="term" value="F:glycerol-3-phosphate dehydrogenase (quinone) activity"/>
    <property type="evidence" value="ECO:0007669"/>
    <property type="project" value="UniProtKB-EC"/>
</dbReference>
<dbReference type="EMBL" id="CAJFDI010000001">
    <property type="protein sequence ID" value="CAD5210993.1"/>
    <property type="molecule type" value="Genomic_DNA"/>
</dbReference>
<dbReference type="CDD" id="cd00051">
    <property type="entry name" value="EFh"/>
    <property type="match status" value="1"/>
</dbReference>
<dbReference type="WBParaSite" id="BXY_1137300.1">
    <property type="protein sequence ID" value="BXY_1137300.1"/>
    <property type="gene ID" value="BXY_1137300"/>
</dbReference>
<dbReference type="Gene3D" id="3.30.9.10">
    <property type="entry name" value="D-Amino Acid Oxidase, subunit A, domain 2"/>
    <property type="match status" value="1"/>
</dbReference>
<keyword evidence="12 14" id="KW-0560">Oxidoreductase</keyword>
<dbReference type="FunFam" id="1.10.8.870:FF:000001">
    <property type="entry name" value="Glycerol-3-phosphate dehydrogenase"/>
    <property type="match status" value="1"/>
</dbReference>
<dbReference type="GO" id="GO:0005739">
    <property type="term" value="C:mitochondrion"/>
    <property type="evidence" value="ECO:0007669"/>
    <property type="project" value="UniProtKB-SubCell"/>
</dbReference>
<comment type="similarity">
    <text evidence="4 14">Belongs to the FAD-dependent glycerol-3-phosphate dehydrogenase family.</text>
</comment>
<dbReference type="SMART" id="SM00054">
    <property type="entry name" value="EFh"/>
    <property type="match status" value="2"/>
</dbReference>
<dbReference type="GO" id="GO:0005509">
    <property type="term" value="F:calcium ion binding"/>
    <property type="evidence" value="ECO:0007669"/>
    <property type="project" value="InterPro"/>
</dbReference>
<dbReference type="Pfam" id="PF01266">
    <property type="entry name" value="DAO"/>
    <property type="match status" value="1"/>
</dbReference>
<gene>
    <name evidence="16" type="ORF">BXYJ_LOCUS2206</name>
</gene>
<name>A0A1I7SEB4_BURXY</name>
<dbReference type="InterPro" id="IPR002048">
    <property type="entry name" value="EF_hand_dom"/>
</dbReference>
<dbReference type="Pfam" id="PF13499">
    <property type="entry name" value="EF-hand_7"/>
    <property type="match status" value="1"/>
</dbReference>
<dbReference type="GO" id="GO:0006072">
    <property type="term" value="P:glycerol-3-phosphate metabolic process"/>
    <property type="evidence" value="ECO:0007669"/>
    <property type="project" value="UniProtKB-UniRule"/>
</dbReference>
<evidence type="ECO:0000256" key="3">
    <source>
        <dbReference type="ARBA" id="ARBA00004745"/>
    </source>
</evidence>
<dbReference type="InterPro" id="IPR011992">
    <property type="entry name" value="EF-hand-dom_pair"/>
</dbReference>
<dbReference type="InterPro" id="IPR038299">
    <property type="entry name" value="DAO_C_sf"/>
</dbReference>
<dbReference type="eggNOG" id="KOG0042">
    <property type="taxonomic scope" value="Eukaryota"/>
</dbReference>
<feature type="domain" description="EF-hand" evidence="15">
    <location>
        <begin position="639"/>
        <end position="674"/>
    </location>
</feature>
<protein>
    <recommendedName>
        <fullName evidence="5 14">Glycerol-3-phosphate dehydrogenase</fullName>
        <ecNumber evidence="5 14">1.1.5.3</ecNumber>
    </recommendedName>
</protein>
<keyword evidence="11" id="KW-0809">Transit peptide</keyword>
<dbReference type="Proteomes" id="UP000659654">
    <property type="component" value="Unassembled WGS sequence"/>
</dbReference>
<keyword evidence="9" id="KW-0274">FAD</keyword>
<evidence type="ECO:0000256" key="8">
    <source>
        <dbReference type="ARBA" id="ARBA00022737"/>
    </source>
</evidence>
<dbReference type="PROSITE" id="PS00977">
    <property type="entry name" value="FAD_G3PDH_1"/>
    <property type="match status" value="1"/>
</dbReference>
<dbReference type="PRINTS" id="PR01001">
    <property type="entry name" value="FADG3PDH"/>
</dbReference>
<evidence type="ECO:0000256" key="6">
    <source>
        <dbReference type="ARBA" id="ARBA00022630"/>
    </source>
</evidence>
<evidence type="ECO:0000256" key="1">
    <source>
        <dbReference type="ARBA" id="ARBA00001974"/>
    </source>
</evidence>
<evidence type="ECO:0000256" key="13">
    <source>
        <dbReference type="ARBA" id="ARBA00023128"/>
    </source>
</evidence>
<keyword evidence="18" id="KW-1185">Reference proteome</keyword>
<dbReference type="Proteomes" id="UP000095284">
    <property type="component" value="Unplaced"/>
</dbReference>
<dbReference type="Proteomes" id="UP000582659">
    <property type="component" value="Unassembled WGS sequence"/>
</dbReference>
<dbReference type="InterPro" id="IPR006076">
    <property type="entry name" value="FAD-dep_OxRdtase"/>
</dbReference>
<accession>A0A1I7SEB4</accession>
<dbReference type="AlphaFoldDB" id="A0A1I7SEB4"/>
<evidence type="ECO:0000313" key="19">
    <source>
        <dbReference type="WBParaSite" id="BXY_1137300.1"/>
    </source>
</evidence>
<evidence type="ECO:0000256" key="12">
    <source>
        <dbReference type="ARBA" id="ARBA00023002"/>
    </source>
</evidence>
<dbReference type="InterPro" id="IPR000447">
    <property type="entry name" value="G3P_DH_FAD-dep"/>
</dbReference>
<dbReference type="InterPro" id="IPR031656">
    <property type="entry name" value="DAO_C"/>
</dbReference>
<dbReference type="OrthoDB" id="264015at2759"/>
<dbReference type="Pfam" id="PF16901">
    <property type="entry name" value="DAO_C"/>
    <property type="match status" value="1"/>
</dbReference>
<dbReference type="SMR" id="A0A1I7SEB4"/>
<dbReference type="Gene3D" id="3.50.50.60">
    <property type="entry name" value="FAD/NAD(P)-binding domain"/>
    <property type="match status" value="1"/>
</dbReference>
<dbReference type="PROSITE" id="PS00978">
    <property type="entry name" value="FAD_G3PDH_2"/>
    <property type="match status" value="1"/>
</dbReference>
<dbReference type="InterPro" id="IPR018247">
    <property type="entry name" value="EF_Hand_1_Ca_BS"/>
</dbReference>
<comment type="pathway">
    <text evidence="3">Polyol metabolism; glycerol degradation.</text>
</comment>